<keyword evidence="16 22" id="KW-1015">Disulfide bond</keyword>
<evidence type="ECO:0000313" key="25">
    <source>
        <dbReference type="Ensembl" id="ENSRFEP00010018868.1"/>
    </source>
</evidence>
<evidence type="ECO:0000256" key="6">
    <source>
        <dbReference type="ARBA" id="ARBA00022475"/>
    </source>
</evidence>
<accession>A0A671F559</accession>
<evidence type="ECO:0000256" key="11">
    <source>
        <dbReference type="ARBA" id="ARBA00022729"/>
    </source>
</evidence>
<keyword evidence="12" id="KW-0677">Repeat</keyword>
<dbReference type="InterPro" id="IPR016337">
    <property type="entry name" value="Monocyte_diff_Ag_CD14"/>
</dbReference>
<reference evidence="24 27" key="4">
    <citation type="journal article" date="2020" name="Nature">
        <title>Six reference-quality genomes reveal evolution of bat adaptations.</title>
        <authorList>
            <person name="Jebb D."/>
            <person name="Huang Z."/>
            <person name="Pippel M."/>
            <person name="Hughes G.M."/>
            <person name="Lavrichenko K."/>
            <person name="Devanna P."/>
            <person name="Winkler S."/>
            <person name="Jermiin L.S."/>
            <person name="Skirmuntt E.C."/>
            <person name="Katzourakis A."/>
            <person name="Burkitt-Gray L."/>
            <person name="Ray D.A."/>
            <person name="Sullivan K.A.M."/>
            <person name="Roscito J.G."/>
            <person name="Kirilenko B.M."/>
            <person name="Davalos L.M."/>
            <person name="Corthals A.P."/>
            <person name="Power M.L."/>
            <person name="Jones G."/>
            <person name="Ransome R.D."/>
            <person name="Dechmann D.K.N."/>
            <person name="Locatelli A.G."/>
            <person name="Puechmaille S.J."/>
            <person name="Fedrigo O."/>
            <person name="Jarvis E.D."/>
            <person name="Hiller M."/>
            <person name="Vernes S.C."/>
            <person name="Myers E.W."/>
            <person name="Teeling E.C."/>
        </authorList>
    </citation>
    <scope>NUCLEOTIDE SEQUENCE [LARGE SCALE GENOMIC DNA]</scope>
    <source>
        <strain evidence="24">MRhiFer1</strain>
        <tissue evidence="24">Lung</tissue>
    </source>
</reference>
<dbReference type="GO" id="GO:0045121">
    <property type="term" value="C:membrane raft"/>
    <property type="evidence" value="ECO:0007669"/>
    <property type="project" value="UniProtKB-SubCell"/>
</dbReference>
<dbReference type="InterPro" id="IPR032675">
    <property type="entry name" value="LRR_dom_sf"/>
</dbReference>
<evidence type="ECO:0000256" key="3">
    <source>
        <dbReference type="ARBA" id="ARBA00004609"/>
    </source>
</evidence>
<reference evidence="25 26" key="3">
    <citation type="submission" date="2018-12" db="EMBL/GenBank/DDBJ databases">
        <title>G10K-VGP greater horseshoe bat female genome, primary haplotype.</title>
        <authorList>
            <person name="Teeling E."/>
            <person name="Myers G."/>
            <person name="Vernes S."/>
            <person name="Pippel M."/>
            <person name="Winkler S."/>
            <person name="Fedrigo O."/>
            <person name="Rhie A."/>
            <person name="Koren S."/>
            <person name="Phillippy A."/>
            <person name="Lewin H."/>
            <person name="Damas J."/>
            <person name="Howe K."/>
            <person name="Mountcastle J."/>
            <person name="Jarvis E.D."/>
        </authorList>
    </citation>
    <scope>NUCLEOTIDE SEQUENCE [LARGE SCALE GENOMIC DNA]</scope>
</reference>
<dbReference type="GO" id="GO:0045087">
    <property type="term" value="P:innate immune response"/>
    <property type="evidence" value="ECO:0007669"/>
    <property type="project" value="UniProtKB-KW"/>
</dbReference>
<feature type="disulfide bond" evidence="22">
    <location>
        <begin position="35"/>
        <end position="52"/>
    </location>
</feature>
<evidence type="ECO:0000256" key="9">
    <source>
        <dbReference type="ARBA" id="ARBA00022614"/>
    </source>
</evidence>
<dbReference type="GO" id="GO:0071726">
    <property type="term" value="P:cellular response to diacyl bacterial lipopeptide"/>
    <property type="evidence" value="ECO:0007669"/>
    <property type="project" value="Ensembl"/>
</dbReference>
<evidence type="ECO:0000313" key="24">
    <source>
        <dbReference type="EMBL" id="KAF6280503.1"/>
    </source>
</evidence>
<dbReference type="PANTHER" id="PTHR10630:SF3">
    <property type="entry name" value="MONOCYTE DIFFERENTIATION ANTIGEN CD14"/>
    <property type="match status" value="1"/>
</dbReference>
<dbReference type="Gene3D" id="3.80.10.10">
    <property type="entry name" value="Ribonuclease Inhibitor"/>
    <property type="match status" value="1"/>
</dbReference>
<dbReference type="Pfam" id="PF13516">
    <property type="entry name" value="LRR_6"/>
    <property type="match status" value="1"/>
</dbReference>
<dbReference type="GO" id="GO:0006954">
    <property type="term" value="P:inflammatory response"/>
    <property type="evidence" value="ECO:0007669"/>
    <property type="project" value="UniProtKB-KW"/>
</dbReference>
<evidence type="ECO:0000256" key="19">
    <source>
        <dbReference type="ARBA" id="ARBA00023288"/>
    </source>
</evidence>
<evidence type="ECO:0000313" key="27">
    <source>
        <dbReference type="Proteomes" id="UP000585614"/>
    </source>
</evidence>
<comment type="subunit">
    <text evidence="21">Belongs to the lipopolysaccharide (LPS) receptor, a multi-protein complex containing at least CD14, LY96 and TLR4. Interacts with LPAR1.</text>
</comment>
<evidence type="ECO:0000313" key="26">
    <source>
        <dbReference type="Proteomes" id="UP000472240"/>
    </source>
</evidence>
<evidence type="ECO:0000256" key="18">
    <source>
        <dbReference type="ARBA" id="ARBA00023198"/>
    </source>
</evidence>
<dbReference type="GO" id="GO:0032760">
    <property type="term" value="P:positive regulation of tumor necrosis factor production"/>
    <property type="evidence" value="ECO:0007669"/>
    <property type="project" value="Ensembl"/>
</dbReference>
<dbReference type="GeneTree" id="ENSGT00390000005689"/>
<evidence type="ECO:0000256" key="8">
    <source>
        <dbReference type="ARBA" id="ARBA00022588"/>
    </source>
</evidence>
<evidence type="ECO:0000256" key="23">
    <source>
        <dbReference type="SAM" id="SignalP"/>
    </source>
</evidence>
<dbReference type="GO" id="GO:0032757">
    <property type="term" value="P:positive regulation of interleukin-8 production"/>
    <property type="evidence" value="ECO:0007669"/>
    <property type="project" value="Ensembl"/>
</dbReference>
<dbReference type="OMA" id="SSSCQWP"/>
<dbReference type="AlphaFoldDB" id="A0A671F559"/>
<reference evidence="25 26" key="2">
    <citation type="journal article" date="2018" name="Annu Rev Anim Biosci">
        <title>Bat Biology, Genomes, and the Bat1K Project: To Generate Chromosome-Level Genomes for All Living Bat Species.</title>
        <authorList>
            <person name="Teeling E.C."/>
            <person name="Vernes S.C."/>
            <person name="Davalos L.M."/>
            <person name="Ray D.A."/>
            <person name="Gilbert M.T.P."/>
            <person name="Myers E."/>
        </authorList>
    </citation>
    <scope>NUCLEOTIDE SEQUENCE</scope>
</reference>
<evidence type="ECO:0000256" key="13">
    <source>
        <dbReference type="ARBA" id="ARBA00022859"/>
    </source>
</evidence>
<evidence type="ECO:0000256" key="17">
    <source>
        <dbReference type="ARBA" id="ARBA00023180"/>
    </source>
</evidence>
<dbReference type="GO" id="GO:0045807">
    <property type="term" value="P:positive regulation of endocytosis"/>
    <property type="evidence" value="ECO:0007669"/>
    <property type="project" value="Ensembl"/>
</dbReference>
<keyword evidence="9" id="KW-0433">Leucine-rich repeat</keyword>
<feature type="disulfide bond" evidence="22">
    <location>
        <begin position="26"/>
        <end position="37"/>
    </location>
</feature>
<reference evidence="25" key="5">
    <citation type="submission" date="2025-05" db="UniProtKB">
        <authorList>
            <consortium name="Ensembl"/>
        </authorList>
    </citation>
    <scope>IDENTIFICATION</scope>
</reference>
<dbReference type="PIRSF" id="PIRSF002017">
    <property type="entry name" value="CD14"/>
    <property type="match status" value="1"/>
</dbReference>
<feature type="chain" id="PRO_5044626159" description="Monocyte differentiation antigen CD14" evidence="23">
    <location>
        <begin position="21"/>
        <end position="369"/>
    </location>
</feature>
<dbReference type="GO" id="GO:0001530">
    <property type="term" value="F:lipopolysaccharide binding"/>
    <property type="evidence" value="ECO:0007669"/>
    <property type="project" value="Ensembl"/>
</dbReference>
<dbReference type="GO" id="GO:0071223">
    <property type="term" value="P:cellular response to lipoteichoic acid"/>
    <property type="evidence" value="ECO:0007669"/>
    <property type="project" value="Ensembl"/>
</dbReference>
<dbReference type="Proteomes" id="UP000472240">
    <property type="component" value="Chromosome 24"/>
</dbReference>
<dbReference type="GO" id="GO:0034142">
    <property type="term" value="P:toll-like receptor 4 signaling pathway"/>
    <property type="evidence" value="ECO:0007669"/>
    <property type="project" value="Ensembl"/>
</dbReference>
<organism evidence="25 26">
    <name type="scientific">Rhinolophus ferrumequinum</name>
    <name type="common">Greater horseshoe bat</name>
    <dbReference type="NCBI Taxonomy" id="59479"/>
    <lineage>
        <taxon>Eukaryota</taxon>
        <taxon>Metazoa</taxon>
        <taxon>Chordata</taxon>
        <taxon>Craniata</taxon>
        <taxon>Vertebrata</taxon>
        <taxon>Euteleostomi</taxon>
        <taxon>Mammalia</taxon>
        <taxon>Eutheria</taxon>
        <taxon>Laurasiatheria</taxon>
        <taxon>Chiroptera</taxon>
        <taxon>Yinpterochiroptera</taxon>
        <taxon>Rhinolophoidea</taxon>
        <taxon>Rhinolophidae</taxon>
        <taxon>Rhinolophinae</taxon>
        <taxon>Rhinolophus</taxon>
    </lineage>
</organism>
<evidence type="ECO:0000256" key="20">
    <source>
        <dbReference type="ARBA" id="ARBA00031013"/>
    </source>
</evidence>
<evidence type="ECO:0000256" key="10">
    <source>
        <dbReference type="ARBA" id="ARBA00022622"/>
    </source>
</evidence>
<dbReference type="GO" id="GO:0034145">
    <property type="term" value="P:positive regulation of toll-like receptor 4 signaling pathway"/>
    <property type="evidence" value="ECO:0007669"/>
    <property type="project" value="Ensembl"/>
</dbReference>
<feature type="disulfide bond" evidence="22">
    <location>
        <begin position="240"/>
        <end position="270"/>
    </location>
</feature>
<dbReference type="Proteomes" id="UP000585614">
    <property type="component" value="Unassembled WGS sequence"/>
</dbReference>
<comment type="subcellular location">
    <subcellularLocation>
        <location evidence="3">Cell membrane</location>
        <topology evidence="3">Lipid-anchor</topology>
        <topology evidence="3">GPI-anchor</topology>
    </subcellularLocation>
    <subcellularLocation>
        <location evidence="2">Golgi apparatus</location>
    </subcellularLocation>
    <subcellularLocation>
        <location evidence="1">Membrane raft</location>
    </subcellularLocation>
    <subcellularLocation>
        <location evidence="4">Secreted</location>
    </subcellularLocation>
</comment>
<evidence type="ECO:0000256" key="15">
    <source>
        <dbReference type="ARBA" id="ARBA00023136"/>
    </source>
</evidence>
<evidence type="ECO:0000256" key="14">
    <source>
        <dbReference type="ARBA" id="ARBA00023034"/>
    </source>
</evidence>
<dbReference type="GO" id="GO:0032729">
    <property type="term" value="P:positive regulation of type II interferon production"/>
    <property type="evidence" value="ECO:0007669"/>
    <property type="project" value="Ensembl"/>
</dbReference>
<dbReference type="FunFam" id="3.80.10.10:FF:000244">
    <property type="entry name" value="Monocyte differentiation antigen CD14"/>
    <property type="match status" value="1"/>
</dbReference>
<evidence type="ECO:0000256" key="7">
    <source>
        <dbReference type="ARBA" id="ARBA00022525"/>
    </source>
</evidence>
<keyword evidence="7" id="KW-0964">Secreted</keyword>
<evidence type="ECO:0000256" key="1">
    <source>
        <dbReference type="ARBA" id="ARBA00004285"/>
    </source>
</evidence>
<name>A0A671F559_RHIFE</name>
<dbReference type="OrthoDB" id="676979at2759"/>
<evidence type="ECO:0000256" key="2">
    <source>
        <dbReference type="ARBA" id="ARBA00004555"/>
    </source>
</evidence>
<keyword evidence="17" id="KW-0325">Glycoprotein</keyword>
<dbReference type="GO" id="GO:0140104">
    <property type="term" value="F:molecular carrier activity"/>
    <property type="evidence" value="ECO:0007669"/>
    <property type="project" value="Ensembl"/>
</dbReference>
<comment type="function">
    <text evidence="21">Coreceptor for bacterial lipopolysaccharide. In concert with LBP, binds to monomeric lipopolysaccharide and delivers it to the LY96/TLR4 complex, thereby mediating the innate immune response to bacterial lipopolysaccharide (LPS). Acts via MyD88, TIRAP and TRAF6, leading to NF-kappa-B activation, cytokine secretion and the inflammatory response. Acts as a coreceptor for TLR2:TLR6 heterodimer in response to diacylated lipopeptides and for TLR2:TLR1 heterodimer in response to triacylated lipopeptides, these clusters trigger signaling from the cell surface and subsequently are targeted to the Golgi in a lipid-raft dependent pathway. Binds electronegative LDL (LDL(-)) and mediates the cytokine release induced by LDL(-).</text>
</comment>
<dbReference type="GO" id="GO:0046696">
    <property type="term" value="C:lipopolysaccharide receptor complex"/>
    <property type="evidence" value="ECO:0007669"/>
    <property type="project" value="Ensembl"/>
</dbReference>
<evidence type="ECO:0000256" key="16">
    <source>
        <dbReference type="ARBA" id="ARBA00023157"/>
    </source>
</evidence>
<keyword evidence="14" id="KW-0333">Golgi apparatus</keyword>
<keyword evidence="26" id="KW-1185">Reference proteome</keyword>
<dbReference type="GO" id="GO:0005615">
    <property type="term" value="C:extracellular space"/>
    <property type="evidence" value="ECO:0007669"/>
    <property type="project" value="Ensembl"/>
</dbReference>
<dbReference type="GO" id="GO:0001875">
    <property type="term" value="F:lipopolysaccharide immune receptor activity"/>
    <property type="evidence" value="ECO:0007669"/>
    <property type="project" value="Ensembl"/>
</dbReference>
<dbReference type="InterPro" id="IPR001611">
    <property type="entry name" value="Leu-rich_rpt"/>
</dbReference>
<keyword evidence="6 21" id="KW-1003">Cell membrane</keyword>
<dbReference type="SUPFAM" id="SSF52047">
    <property type="entry name" value="RNI-like"/>
    <property type="match status" value="1"/>
</dbReference>
<dbReference type="KEGG" id="rfq:117016395"/>
<evidence type="ECO:0000256" key="5">
    <source>
        <dbReference type="ARBA" id="ARBA00020237"/>
    </source>
</evidence>
<dbReference type="GO" id="GO:0070891">
    <property type="term" value="F:lipoteichoic acid binding"/>
    <property type="evidence" value="ECO:0007669"/>
    <property type="project" value="Ensembl"/>
</dbReference>
<dbReference type="GO" id="GO:0032481">
    <property type="term" value="P:positive regulation of type I interferon production"/>
    <property type="evidence" value="ECO:0007669"/>
    <property type="project" value="Ensembl"/>
</dbReference>
<keyword evidence="11 23" id="KW-0732">Signal</keyword>
<dbReference type="PANTHER" id="PTHR10630">
    <property type="entry name" value="MONOCYTE DIFFERENTIATION ANTIGEN CD14"/>
    <property type="match status" value="1"/>
</dbReference>
<reference evidence="25 26" key="1">
    <citation type="journal article" date="2015" name="Annu Rev Anim Biosci">
        <title>The Genome 10K Project: a way forward.</title>
        <authorList>
            <person name="Koepfli K.P."/>
            <person name="Paten B."/>
            <person name="O'Brien S.J."/>
            <person name="Koepfli K.P."/>
            <person name="Paten B."/>
            <person name="Antunes A."/>
            <person name="Belov K."/>
            <person name="Bustamante C."/>
            <person name="Castoe T.A."/>
            <person name="Clawson H."/>
            <person name="Crawford A.J."/>
            <person name="Diekhans M."/>
            <person name="Distel D."/>
            <person name="Durbin R."/>
            <person name="Earl D."/>
            <person name="Fujita M.K."/>
            <person name="Gamble T."/>
            <person name="Georges A."/>
            <person name="Gemmell N."/>
            <person name="Gilbert M.T."/>
            <person name="Graves J.M."/>
            <person name="Green R.E."/>
            <person name="Hickey G."/>
            <person name="Jarvis E.D."/>
            <person name="Johnson W."/>
            <person name="Komissarov A."/>
            <person name="Korf I."/>
            <person name="Kuhn R."/>
            <person name="Larkin D.M."/>
            <person name="Lewin H."/>
            <person name="Lopez J.V."/>
            <person name="Ma J."/>
            <person name="Marques-Bonet T."/>
            <person name="Miller W."/>
            <person name="Murphy R."/>
            <person name="Pevzner P."/>
            <person name="Shapiro B."/>
            <person name="Steiner C."/>
            <person name="Tamazian G."/>
            <person name="Venkatesh B."/>
            <person name="Wang J."/>
            <person name="Wayne R."/>
            <person name="Wiley E."/>
            <person name="Yang H."/>
            <person name="Zhang G."/>
            <person name="Haussler D."/>
            <person name="Ryder O."/>
            <person name="O'Brien S.J."/>
        </authorList>
    </citation>
    <scope>NUCLEOTIDE SEQUENCE</scope>
</reference>
<evidence type="ECO:0000256" key="22">
    <source>
        <dbReference type="PIRSR" id="PIRSR002017-1"/>
    </source>
</evidence>
<keyword evidence="15 21" id="KW-0472">Membrane</keyword>
<sequence>MVRAPCLLLLLLPPLLHVSADTPEPCELDEDDVRCVCNFTGPRPDWSSALQCMSAVEVEIRGGGHSLKQFIEITDTDLKQYANTIRALRLRRLTVGDAQVPARLLFAVLRGLGYSRLKELTLEDLVVTGTTPPPPLEATGPALATLSLRNLSWATGNAWLAELQQWLKPGLKVLNIAQAHSLAFSCAELRAFPALTTLDLSDNPGLGERGLTAALCPHKFPALQELALRNAGIETPNGVCVALAAADVQLQHLDLSHNSLRASAPGSAGCVWPSALSSLNLSFAGLEKVPKGLPASLSVLDLSCNRLNRAPRPDELPKVTSLTLDGNPFLDPGAPTPNDSGVVPACARSTLAVGMSGTLVVLQGAGAFA</sequence>
<dbReference type="RefSeq" id="XP_032951467.1">
    <property type="nucleotide sequence ID" value="XM_033095576.1"/>
</dbReference>
<evidence type="ECO:0000256" key="4">
    <source>
        <dbReference type="ARBA" id="ARBA00004613"/>
    </source>
</evidence>
<keyword evidence="18 21" id="KW-0395">Inflammatory response</keyword>
<dbReference type="Pfam" id="PF00560">
    <property type="entry name" value="LRR_1"/>
    <property type="match status" value="1"/>
</dbReference>
<dbReference type="EMBL" id="JACAGC010000024">
    <property type="protein sequence ID" value="KAF6280503.1"/>
    <property type="molecule type" value="Genomic_DNA"/>
</dbReference>
<dbReference type="GO" id="GO:0031666">
    <property type="term" value="P:positive regulation of lipopolysaccharide-mediated signaling pathway"/>
    <property type="evidence" value="ECO:0007669"/>
    <property type="project" value="Ensembl"/>
</dbReference>
<keyword evidence="10" id="KW-0336">GPI-anchor</keyword>
<keyword evidence="13 21" id="KW-0391">Immunity</keyword>
<dbReference type="Ensembl" id="ENSRFET00010020552.1">
    <property type="protein sequence ID" value="ENSRFEP00010018868.1"/>
    <property type="gene ID" value="ENSRFEG00010012734.1"/>
</dbReference>
<keyword evidence="19" id="KW-0449">Lipoprotein</keyword>
<dbReference type="GO" id="GO:0005794">
    <property type="term" value="C:Golgi apparatus"/>
    <property type="evidence" value="ECO:0007669"/>
    <property type="project" value="UniProtKB-SubCell"/>
</dbReference>
<dbReference type="GeneID" id="117016395"/>
<gene>
    <name evidence="25" type="primary">CD14</name>
    <name evidence="24" type="ORF">mRhiFer1_002420</name>
</gene>
<dbReference type="CTD" id="929"/>
<dbReference type="GO" id="GO:0006898">
    <property type="term" value="P:receptor-mediated endocytosis"/>
    <property type="evidence" value="ECO:0007669"/>
    <property type="project" value="Ensembl"/>
</dbReference>
<feature type="signal peptide" evidence="23">
    <location>
        <begin position="1"/>
        <end position="20"/>
    </location>
</feature>
<feature type="disulfide bond" evidence="22">
    <location>
        <begin position="186"/>
        <end position="216"/>
    </location>
</feature>
<dbReference type="GO" id="GO:0009897">
    <property type="term" value="C:external side of plasma membrane"/>
    <property type="evidence" value="ECO:0007669"/>
    <property type="project" value="Ensembl"/>
</dbReference>
<proteinExistence type="predicted"/>
<keyword evidence="8 21" id="KW-0399">Innate immunity</keyword>
<evidence type="ECO:0000256" key="21">
    <source>
        <dbReference type="PIRNR" id="PIRNR002017"/>
    </source>
</evidence>
<dbReference type="GO" id="GO:0071727">
    <property type="term" value="P:cellular response to triacyl bacterial lipopeptide"/>
    <property type="evidence" value="ECO:0007669"/>
    <property type="project" value="Ensembl"/>
</dbReference>
<protein>
    <recommendedName>
        <fullName evidence="5 21">Monocyte differentiation antigen CD14</fullName>
    </recommendedName>
    <alternativeName>
        <fullName evidence="20 21">Myeloid cell-specific leucine-rich glycoprotein</fullName>
    </alternativeName>
</protein>
<evidence type="ECO:0000256" key="12">
    <source>
        <dbReference type="ARBA" id="ARBA00022737"/>
    </source>
</evidence>